<keyword evidence="3" id="KW-0722">Serine protease inhibitor</keyword>
<feature type="domain" description="Serpin" evidence="5">
    <location>
        <begin position="14"/>
        <end position="380"/>
    </location>
</feature>
<evidence type="ECO:0000256" key="1">
    <source>
        <dbReference type="ARBA" id="ARBA00009500"/>
    </source>
</evidence>
<dbReference type="SMART" id="SM00093">
    <property type="entry name" value="SERPIN"/>
    <property type="match status" value="1"/>
</dbReference>
<dbReference type="InterPro" id="IPR000215">
    <property type="entry name" value="Serpin_fam"/>
</dbReference>
<dbReference type="PANTHER" id="PTHR11461">
    <property type="entry name" value="SERINE PROTEASE INHIBITOR, SERPIN"/>
    <property type="match status" value="1"/>
</dbReference>
<comment type="similarity">
    <text evidence="1 4">Belongs to the serpin family.</text>
</comment>
<dbReference type="InterPro" id="IPR023795">
    <property type="entry name" value="Serpin_CS"/>
</dbReference>
<dbReference type="Pfam" id="PF00079">
    <property type="entry name" value="Serpin"/>
    <property type="match status" value="1"/>
</dbReference>
<dbReference type="AlphaFoldDB" id="A0ABD2XN31"/>
<accession>A0ABD2XN31</accession>
<organism evidence="6 7">
    <name type="scientific">Trichogramma kaykai</name>
    <dbReference type="NCBI Taxonomy" id="54128"/>
    <lineage>
        <taxon>Eukaryota</taxon>
        <taxon>Metazoa</taxon>
        <taxon>Ecdysozoa</taxon>
        <taxon>Arthropoda</taxon>
        <taxon>Hexapoda</taxon>
        <taxon>Insecta</taxon>
        <taxon>Pterygota</taxon>
        <taxon>Neoptera</taxon>
        <taxon>Endopterygota</taxon>
        <taxon>Hymenoptera</taxon>
        <taxon>Apocrita</taxon>
        <taxon>Proctotrupomorpha</taxon>
        <taxon>Chalcidoidea</taxon>
        <taxon>Trichogrammatidae</taxon>
        <taxon>Trichogramma</taxon>
    </lineage>
</organism>
<evidence type="ECO:0000313" key="7">
    <source>
        <dbReference type="Proteomes" id="UP001627154"/>
    </source>
</evidence>
<dbReference type="InterPro" id="IPR042185">
    <property type="entry name" value="Serpin_sf_2"/>
</dbReference>
<reference evidence="6 7" key="1">
    <citation type="journal article" date="2024" name="bioRxiv">
        <title>A reference genome for Trichogramma kaykai: A tiny desert-dwelling parasitoid wasp with competing sex-ratio distorters.</title>
        <authorList>
            <person name="Culotta J."/>
            <person name="Lindsey A.R."/>
        </authorList>
    </citation>
    <scope>NUCLEOTIDE SEQUENCE [LARGE SCALE GENOMIC DNA]</scope>
    <source>
        <strain evidence="6 7">KSX58</strain>
    </source>
</reference>
<dbReference type="Proteomes" id="UP001627154">
    <property type="component" value="Unassembled WGS sequence"/>
</dbReference>
<keyword evidence="2" id="KW-0646">Protease inhibitor</keyword>
<evidence type="ECO:0000256" key="3">
    <source>
        <dbReference type="ARBA" id="ARBA00022900"/>
    </source>
</evidence>
<dbReference type="Gene3D" id="2.30.39.10">
    <property type="entry name" value="Alpha-1-antitrypsin, domain 1"/>
    <property type="match status" value="1"/>
</dbReference>
<evidence type="ECO:0000259" key="5">
    <source>
        <dbReference type="SMART" id="SM00093"/>
    </source>
</evidence>
<dbReference type="EMBL" id="JBJJXI010000019">
    <property type="protein sequence ID" value="KAL3406490.1"/>
    <property type="molecule type" value="Genomic_DNA"/>
</dbReference>
<keyword evidence="7" id="KW-1185">Reference proteome</keyword>
<evidence type="ECO:0000313" key="6">
    <source>
        <dbReference type="EMBL" id="KAL3406490.1"/>
    </source>
</evidence>
<dbReference type="PANTHER" id="PTHR11461:SF211">
    <property type="entry name" value="GH10112P-RELATED"/>
    <property type="match status" value="1"/>
</dbReference>
<dbReference type="Gene3D" id="3.30.497.10">
    <property type="entry name" value="Antithrombin, subunit I, domain 2"/>
    <property type="match status" value="1"/>
</dbReference>
<comment type="caution">
    <text evidence="6">The sequence shown here is derived from an EMBL/GenBank/DDBJ whole genome shotgun (WGS) entry which is preliminary data.</text>
</comment>
<dbReference type="InterPro" id="IPR036186">
    <property type="entry name" value="Serpin_sf"/>
</dbReference>
<name>A0ABD2XN31_9HYME</name>
<evidence type="ECO:0000256" key="2">
    <source>
        <dbReference type="ARBA" id="ARBA00022690"/>
    </source>
</evidence>
<sequence length="382" mass="43623">MDLQFLKSIRSFTVDFYKTLSGQESKNFVCSPLCIHFAMALIGSGAKGKTRKDMGISLYFNDAIDGAIVKFNRLFHELTVTNFNIYDNCCEQLYLANRIYIQNVKNTEIVDGFKNTINSQLHVRCDVIDLHDREEVARVTNVWCTKKTDGKINNIASSKHFEKTSLPSIIIFSIVIPKFTWEYPFEEQNTKLLPFFIDDSRSIDVPTMKAKVRIDLTYAKTHNAELVNIPYNANGFSMLIIMPYKASELSIVENELDKIISNFTRREGATYVLLLPKFKIDQKLDLEISLKELGLYNLFLEKANLSGITCEKSVVLNSIFQNCFVNIVEAGSEPSSTVFSNLNSETSHYVSPQEFHVNKPFIFMIMYHDISVIVGKVINPLY</sequence>
<dbReference type="SUPFAM" id="SSF56574">
    <property type="entry name" value="Serpins"/>
    <property type="match status" value="1"/>
</dbReference>
<proteinExistence type="inferred from homology"/>
<protein>
    <recommendedName>
        <fullName evidence="5">Serpin domain-containing protein</fullName>
    </recommendedName>
</protein>
<dbReference type="InterPro" id="IPR023796">
    <property type="entry name" value="Serpin_dom"/>
</dbReference>
<gene>
    <name evidence="6" type="ORF">TKK_001806</name>
</gene>
<dbReference type="InterPro" id="IPR042178">
    <property type="entry name" value="Serpin_sf_1"/>
</dbReference>
<evidence type="ECO:0000256" key="4">
    <source>
        <dbReference type="RuleBase" id="RU000411"/>
    </source>
</evidence>
<dbReference type="GO" id="GO:0004867">
    <property type="term" value="F:serine-type endopeptidase inhibitor activity"/>
    <property type="evidence" value="ECO:0007669"/>
    <property type="project" value="UniProtKB-KW"/>
</dbReference>
<dbReference type="PROSITE" id="PS00284">
    <property type="entry name" value="SERPIN"/>
    <property type="match status" value="1"/>
</dbReference>